<proteinExistence type="predicted"/>
<comment type="caution">
    <text evidence="1">The sequence shown here is derived from an EMBL/GenBank/DDBJ whole genome shotgun (WGS) entry which is preliminary data.</text>
</comment>
<name>A0ACB8DH38_DERSI</name>
<organism evidence="1 2">
    <name type="scientific">Dermacentor silvarum</name>
    <name type="common">Tick</name>
    <dbReference type="NCBI Taxonomy" id="543639"/>
    <lineage>
        <taxon>Eukaryota</taxon>
        <taxon>Metazoa</taxon>
        <taxon>Ecdysozoa</taxon>
        <taxon>Arthropoda</taxon>
        <taxon>Chelicerata</taxon>
        <taxon>Arachnida</taxon>
        <taxon>Acari</taxon>
        <taxon>Parasitiformes</taxon>
        <taxon>Ixodida</taxon>
        <taxon>Ixodoidea</taxon>
        <taxon>Ixodidae</taxon>
        <taxon>Rhipicephalinae</taxon>
        <taxon>Dermacentor</taxon>
    </lineage>
</organism>
<keyword evidence="2" id="KW-1185">Reference proteome</keyword>
<gene>
    <name evidence="1" type="ORF">HPB49_024869</name>
</gene>
<protein>
    <submittedName>
        <fullName evidence="1">Uncharacterized protein</fullName>
    </submittedName>
</protein>
<evidence type="ECO:0000313" key="1">
    <source>
        <dbReference type="EMBL" id="KAH7967446.1"/>
    </source>
</evidence>
<dbReference type="Proteomes" id="UP000821865">
    <property type="component" value="Chromosome 2"/>
</dbReference>
<evidence type="ECO:0000313" key="2">
    <source>
        <dbReference type="Proteomes" id="UP000821865"/>
    </source>
</evidence>
<dbReference type="EMBL" id="CM023471">
    <property type="protein sequence ID" value="KAH7967446.1"/>
    <property type="molecule type" value="Genomic_DNA"/>
</dbReference>
<accession>A0ACB8DH38</accession>
<sequence length="642" mass="73016">MRLLRLRRWTKAVFIGVVYVFCLCKFFWFEVSVLTPVFRNMTIHYDGFLLKTPGCSLPLYNPHHWIVRRYFVEDAPYEAVCASRNLTVFVQDFDRFTLDAGALRRGYNVSERDIRCYYREVFRDEHATVPDKMITLGPFVPLTIGSPVKAEYVQISCKANGSLLFEDYFFVPRPKKGNGFFHGPTSNDAASSRNINSSMNVLILGVDSTSRMNFHRQMKRTRKFLKEELVAFEYLAFNKVGDSSFPNLIPLLTGMAGADAESLIASSQTVEALPFVWNLYKSRGYMTTYIEEMPHYGLFTYPNFNGFSRAPADYYPVSILRLMDDIYTDKRYCVGSRLKTKALIDYVGQVLKINRHKPIFSFVWLSYLTHNHLNGLKIMDGILETFLRELSVHGVLENTALFFMSDHGPRIGPFRMGEIGRFEDKNPLCFLALPIRFLSEHPEAAVQLEVNQRRLVTHYDLHATLVALSSLPALGNGSTNKGLSLMGRIPPERTCADAFVQPEFCACFGASSNFGNQRVTLSFARYAVSYINALAELHFPGRCVVWELVSVDESSVLGGRVAGKVWLRVAITTRPTAHFEVHGSLRGESNSQENRVEFLQRLDWYSNQTKCLPASRWQKICICRPQPLNAGTSAHGRMTLPP</sequence>
<reference evidence="1" key="1">
    <citation type="submission" date="2020-05" db="EMBL/GenBank/DDBJ databases">
        <title>Large-scale comparative analyses of tick genomes elucidate their genetic diversity and vector capacities.</title>
        <authorList>
            <person name="Jia N."/>
            <person name="Wang J."/>
            <person name="Shi W."/>
            <person name="Du L."/>
            <person name="Sun Y."/>
            <person name="Zhan W."/>
            <person name="Jiang J."/>
            <person name="Wang Q."/>
            <person name="Zhang B."/>
            <person name="Ji P."/>
            <person name="Sakyi L.B."/>
            <person name="Cui X."/>
            <person name="Yuan T."/>
            <person name="Jiang B."/>
            <person name="Yang W."/>
            <person name="Lam T.T.-Y."/>
            <person name="Chang Q."/>
            <person name="Ding S."/>
            <person name="Wang X."/>
            <person name="Zhu J."/>
            <person name="Ruan X."/>
            <person name="Zhao L."/>
            <person name="Wei J."/>
            <person name="Que T."/>
            <person name="Du C."/>
            <person name="Cheng J."/>
            <person name="Dai P."/>
            <person name="Han X."/>
            <person name="Huang E."/>
            <person name="Gao Y."/>
            <person name="Liu J."/>
            <person name="Shao H."/>
            <person name="Ye R."/>
            <person name="Li L."/>
            <person name="Wei W."/>
            <person name="Wang X."/>
            <person name="Wang C."/>
            <person name="Yang T."/>
            <person name="Huo Q."/>
            <person name="Li W."/>
            <person name="Guo W."/>
            <person name="Chen H."/>
            <person name="Zhou L."/>
            <person name="Ni X."/>
            <person name="Tian J."/>
            <person name="Zhou Y."/>
            <person name="Sheng Y."/>
            <person name="Liu T."/>
            <person name="Pan Y."/>
            <person name="Xia L."/>
            <person name="Li J."/>
            <person name="Zhao F."/>
            <person name="Cao W."/>
        </authorList>
    </citation>
    <scope>NUCLEOTIDE SEQUENCE</scope>
    <source>
        <strain evidence="1">Dsil-2018</strain>
    </source>
</reference>